<dbReference type="InterPro" id="IPR036388">
    <property type="entry name" value="WH-like_DNA-bd_sf"/>
</dbReference>
<dbReference type="Gene3D" id="3.40.50.150">
    <property type="entry name" value="Vaccinia Virus protein VP39"/>
    <property type="match status" value="1"/>
</dbReference>
<dbReference type="PANTHER" id="PTHR43712:SF2">
    <property type="entry name" value="O-METHYLTRANSFERASE CICE"/>
    <property type="match status" value="1"/>
</dbReference>
<dbReference type="PROSITE" id="PS51683">
    <property type="entry name" value="SAM_OMT_II"/>
    <property type="match status" value="1"/>
</dbReference>
<accession>A0ABV5NCJ4</accession>
<dbReference type="SUPFAM" id="SSF53335">
    <property type="entry name" value="S-adenosyl-L-methionine-dependent methyltransferases"/>
    <property type="match status" value="1"/>
</dbReference>
<dbReference type="SUPFAM" id="SSF46785">
    <property type="entry name" value="Winged helix' DNA-binding domain"/>
    <property type="match status" value="1"/>
</dbReference>
<gene>
    <name evidence="6" type="ORF">ACFFR3_00755</name>
</gene>
<dbReference type="Proteomes" id="UP001589568">
    <property type="component" value="Unassembled WGS sequence"/>
</dbReference>
<evidence type="ECO:0000259" key="5">
    <source>
        <dbReference type="Pfam" id="PF08100"/>
    </source>
</evidence>
<sequence>MTSTTGPSPAARVRRLSNSVQDAAIVRAAAELGLADAVGDGPTPVTEIAARVSADPPTLARLLRALTAYGIFEQVTPDVYAHTEMSRAMRRDHPGGLIHTLLTPSDWGWAMWGRLAESVRAGRCLFPDVFGADFFDYLGEHPEAQARMFRGMTSWSDQMNPALVGALPLEGAGTVADMGAGSGTLLRAILEHAPHVSGVWFDTEATLAVVEDELLSGPLSERCALVTGDYFHEVPFSADLYVFKLTLHMYDDEPSERILRNVAASAKPGARIVIADPLLQDPPESKFVPSMDLHMLLVMGGKERTEQDYADLFKRAGLEFTGITPTGTDLHLTVGRVPG</sequence>
<protein>
    <submittedName>
        <fullName evidence="6">Methyltransferase</fullName>
    </submittedName>
</protein>
<keyword evidence="7" id="KW-1185">Reference proteome</keyword>
<dbReference type="InterPro" id="IPR001077">
    <property type="entry name" value="COMT_C"/>
</dbReference>
<organism evidence="6 7">
    <name type="scientific">Nonomuraea salmonea</name>
    <dbReference type="NCBI Taxonomy" id="46181"/>
    <lineage>
        <taxon>Bacteria</taxon>
        <taxon>Bacillati</taxon>
        <taxon>Actinomycetota</taxon>
        <taxon>Actinomycetes</taxon>
        <taxon>Streptosporangiales</taxon>
        <taxon>Streptosporangiaceae</taxon>
        <taxon>Nonomuraea</taxon>
    </lineage>
</organism>
<dbReference type="Pfam" id="PF08100">
    <property type="entry name" value="Dimerisation"/>
    <property type="match status" value="1"/>
</dbReference>
<comment type="caution">
    <text evidence="6">The sequence shown here is derived from an EMBL/GenBank/DDBJ whole genome shotgun (WGS) entry which is preliminary data.</text>
</comment>
<keyword evidence="1 6" id="KW-0489">Methyltransferase</keyword>
<dbReference type="GO" id="GO:0032259">
    <property type="term" value="P:methylation"/>
    <property type="evidence" value="ECO:0007669"/>
    <property type="project" value="UniProtKB-KW"/>
</dbReference>
<evidence type="ECO:0000256" key="2">
    <source>
        <dbReference type="ARBA" id="ARBA00022679"/>
    </source>
</evidence>
<dbReference type="InterPro" id="IPR016461">
    <property type="entry name" value="COMT-like"/>
</dbReference>
<dbReference type="Pfam" id="PF00891">
    <property type="entry name" value="Methyltransf_2"/>
    <property type="match status" value="1"/>
</dbReference>
<dbReference type="Gene3D" id="1.10.10.10">
    <property type="entry name" value="Winged helix-like DNA-binding domain superfamily/Winged helix DNA-binding domain"/>
    <property type="match status" value="1"/>
</dbReference>
<proteinExistence type="predicted"/>
<evidence type="ECO:0000256" key="1">
    <source>
        <dbReference type="ARBA" id="ARBA00022603"/>
    </source>
</evidence>
<evidence type="ECO:0000256" key="3">
    <source>
        <dbReference type="ARBA" id="ARBA00022691"/>
    </source>
</evidence>
<dbReference type="GO" id="GO:0008168">
    <property type="term" value="F:methyltransferase activity"/>
    <property type="evidence" value="ECO:0007669"/>
    <property type="project" value="UniProtKB-KW"/>
</dbReference>
<dbReference type="InterPro" id="IPR029063">
    <property type="entry name" value="SAM-dependent_MTases_sf"/>
</dbReference>
<keyword evidence="3" id="KW-0949">S-adenosyl-L-methionine</keyword>
<evidence type="ECO:0000313" key="7">
    <source>
        <dbReference type="Proteomes" id="UP001589568"/>
    </source>
</evidence>
<evidence type="ECO:0000259" key="4">
    <source>
        <dbReference type="Pfam" id="PF00891"/>
    </source>
</evidence>
<dbReference type="RefSeq" id="WP_345388428.1">
    <property type="nucleotide sequence ID" value="NZ_BAAAXS010000001.1"/>
</dbReference>
<dbReference type="InterPro" id="IPR036390">
    <property type="entry name" value="WH_DNA-bd_sf"/>
</dbReference>
<reference evidence="6 7" key="1">
    <citation type="submission" date="2024-09" db="EMBL/GenBank/DDBJ databases">
        <authorList>
            <person name="Sun Q."/>
            <person name="Mori K."/>
        </authorList>
    </citation>
    <scope>NUCLEOTIDE SEQUENCE [LARGE SCALE GENOMIC DNA]</scope>
    <source>
        <strain evidence="6 7">JCM 3324</strain>
    </source>
</reference>
<dbReference type="CDD" id="cd02440">
    <property type="entry name" value="AdoMet_MTases"/>
    <property type="match status" value="1"/>
</dbReference>
<feature type="domain" description="O-methyltransferase C-terminal" evidence="4">
    <location>
        <begin position="112"/>
        <end position="318"/>
    </location>
</feature>
<dbReference type="PANTHER" id="PTHR43712">
    <property type="entry name" value="PUTATIVE (AFU_ORTHOLOGUE AFUA_4G14580)-RELATED"/>
    <property type="match status" value="1"/>
</dbReference>
<evidence type="ECO:0000313" key="6">
    <source>
        <dbReference type="EMBL" id="MFB9468011.1"/>
    </source>
</evidence>
<dbReference type="InterPro" id="IPR012967">
    <property type="entry name" value="COMT_dimerisation"/>
</dbReference>
<keyword evidence="2" id="KW-0808">Transferase</keyword>
<feature type="domain" description="O-methyltransferase dimerisation" evidence="5">
    <location>
        <begin position="23"/>
        <end position="89"/>
    </location>
</feature>
<dbReference type="PIRSF" id="PIRSF005739">
    <property type="entry name" value="O-mtase"/>
    <property type="match status" value="1"/>
</dbReference>
<dbReference type="EMBL" id="JBHMCF010000002">
    <property type="protein sequence ID" value="MFB9468011.1"/>
    <property type="molecule type" value="Genomic_DNA"/>
</dbReference>
<name>A0ABV5NCJ4_9ACTN</name>